<dbReference type="InterPro" id="IPR021866">
    <property type="entry name" value="SpoIIAA-like"/>
</dbReference>
<organism evidence="1 2">
    <name type="scientific">Bizionia paragorgiae</name>
    <dbReference type="NCBI Taxonomy" id="283786"/>
    <lineage>
        <taxon>Bacteria</taxon>
        <taxon>Pseudomonadati</taxon>
        <taxon>Bacteroidota</taxon>
        <taxon>Flavobacteriia</taxon>
        <taxon>Flavobacteriales</taxon>
        <taxon>Flavobacteriaceae</taxon>
        <taxon>Bizionia</taxon>
    </lineage>
</organism>
<name>A0A1H3WDU9_BIZPA</name>
<proteinExistence type="predicted"/>
<dbReference type="RefSeq" id="WP_027126745.1">
    <property type="nucleotide sequence ID" value="NZ_FNQK01000003.1"/>
</dbReference>
<dbReference type="OrthoDB" id="1436687at2"/>
<protein>
    <submittedName>
        <fullName evidence="1">SpoIIAA-like</fullName>
    </submittedName>
</protein>
<dbReference type="Gene3D" id="3.40.50.10600">
    <property type="entry name" value="SpoIIaa-like domains"/>
    <property type="match status" value="1"/>
</dbReference>
<reference evidence="1 2" key="1">
    <citation type="submission" date="2016-10" db="EMBL/GenBank/DDBJ databases">
        <authorList>
            <person name="de Groot N.N."/>
        </authorList>
    </citation>
    <scope>NUCLEOTIDE SEQUENCE [LARGE SCALE GENOMIC DNA]</scope>
    <source>
        <strain evidence="1 2">DSM 23842</strain>
    </source>
</reference>
<dbReference type="AlphaFoldDB" id="A0A1H3WDU9"/>
<accession>A0A1H3WDU9</accession>
<dbReference type="EMBL" id="FNQK01000003">
    <property type="protein sequence ID" value="SDZ85307.1"/>
    <property type="molecule type" value="Genomic_DNA"/>
</dbReference>
<evidence type="ECO:0000313" key="1">
    <source>
        <dbReference type="EMBL" id="SDZ85307.1"/>
    </source>
</evidence>
<sequence>MITIYKKEATVYMVAENKLDAKDYENLIPVLTEHITAYQEVSWYIEMQNFEGWTVSAYWKGIELNLPNETHLKRVALVGSVKWQEQFTEALLPFSEAHIKFYKPEEKDDAKEWIKKNSKK</sequence>
<dbReference type="InterPro" id="IPR036513">
    <property type="entry name" value="STAS_dom_sf"/>
</dbReference>
<dbReference type="Proteomes" id="UP000198846">
    <property type="component" value="Unassembled WGS sequence"/>
</dbReference>
<evidence type="ECO:0000313" key="2">
    <source>
        <dbReference type="Proteomes" id="UP000198846"/>
    </source>
</evidence>
<dbReference type="SUPFAM" id="SSF52091">
    <property type="entry name" value="SpoIIaa-like"/>
    <property type="match status" value="1"/>
</dbReference>
<dbReference type="Pfam" id="PF11964">
    <property type="entry name" value="SpoIIAA-like"/>
    <property type="match status" value="1"/>
</dbReference>
<dbReference type="InterPro" id="IPR038396">
    <property type="entry name" value="SpoIIAA-like_sf"/>
</dbReference>
<dbReference type="STRING" id="283786.SAMN04487990_10342"/>
<gene>
    <name evidence="1" type="ORF">SAMN04487990_10342</name>
</gene>
<keyword evidence="2" id="KW-1185">Reference proteome</keyword>